<dbReference type="InterPro" id="IPR001763">
    <property type="entry name" value="Rhodanese-like_dom"/>
</dbReference>
<protein>
    <submittedName>
        <fullName evidence="3">Sulfurtransferase</fullName>
    </submittedName>
</protein>
<feature type="chain" id="PRO_5036944161" evidence="1">
    <location>
        <begin position="28"/>
        <end position="209"/>
    </location>
</feature>
<dbReference type="PANTHER" id="PTHR45431">
    <property type="entry name" value="RHODANESE-LIKE DOMAIN-CONTAINING PROTEIN 15, CHLOROPLASTIC"/>
    <property type="match status" value="1"/>
</dbReference>
<dbReference type="InterPro" id="IPR036873">
    <property type="entry name" value="Rhodanese-like_dom_sf"/>
</dbReference>
<dbReference type="PANTHER" id="PTHR45431:SF3">
    <property type="entry name" value="RHODANESE-LIKE DOMAIN-CONTAINING PROTEIN 15, CHLOROPLASTIC"/>
    <property type="match status" value="1"/>
</dbReference>
<dbReference type="Proteomes" id="UP000697998">
    <property type="component" value="Unassembled WGS sequence"/>
</dbReference>
<gene>
    <name evidence="3" type="ORF">IPJ27_08375</name>
</gene>
<dbReference type="AlphaFoldDB" id="A0A935PWS5"/>
<evidence type="ECO:0000313" key="3">
    <source>
        <dbReference type="EMBL" id="MBK7674774.1"/>
    </source>
</evidence>
<organism evidence="3 4">
    <name type="scientific">Candidatus Accumulibacter proximus</name>
    <dbReference type="NCBI Taxonomy" id="2954385"/>
    <lineage>
        <taxon>Bacteria</taxon>
        <taxon>Pseudomonadati</taxon>
        <taxon>Pseudomonadota</taxon>
        <taxon>Betaproteobacteria</taxon>
        <taxon>Candidatus Accumulibacter</taxon>
    </lineage>
</organism>
<keyword evidence="1" id="KW-0732">Signal</keyword>
<proteinExistence type="predicted"/>
<name>A0A935PWS5_9PROT</name>
<sequence length="209" mass="23769">MKPVIRKRLLAAVVLACSLSFSLPAFAADWASGSTDWHKLPEIKRTRMALYLTPQQAYEIKKKDPKGVAFFDIRTRAEAVYVGMPTDVDALVPYVEHQEMMTDWDEKRHMYKLEPNQDFIPELERRLKEKGLTRNSPIILICRSGDRSSKAADRLQDAGYTKVYSVAEGVEGDTAKGGPTDGQRVVNGWKNAQLPWTYKLDKAKMYFPL</sequence>
<evidence type="ECO:0000313" key="4">
    <source>
        <dbReference type="Proteomes" id="UP000697998"/>
    </source>
</evidence>
<accession>A0A935PWS5</accession>
<dbReference type="PROSITE" id="PS50206">
    <property type="entry name" value="RHODANESE_3"/>
    <property type="match status" value="1"/>
</dbReference>
<evidence type="ECO:0000259" key="2">
    <source>
        <dbReference type="PROSITE" id="PS50206"/>
    </source>
</evidence>
<dbReference type="Pfam" id="PF00581">
    <property type="entry name" value="Rhodanese"/>
    <property type="match status" value="1"/>
</dbReference>
<dbReference type="Gene3D" id="3.40.250.10">
    <property type="entry name" value="Rhodanese-like domain"/>
    <property type="match status" value="1"/>
</dbReference>
<evidence type="ECO:0000256" key="1">
    <source>
        <dbReference type="SAM" id="SignalP"/>
    </source>
</evidence>
<dbReference type="SUPFAM" id="SSF52821">
    <property type="entry name" value="Rhodanese/Cell cycle control phosphatase"/>
    <property type="match status" value="1"/>
</dbReference>
<feature type="signal peptide" evidence="1">
    <location>
        <begin position="1"/>
        <end position="27"/>
    </location>
</feature>
<dbReference type="SMART" id="SM00450">
    <property type="entry name" value="RHOD"/>
    <property type="match status" value="1"/>
</dbReference>
<dbReference type="EMBL" id="JADJMH010000005">
    <property type="protein sequence ID" value="MBK7674774.1"/>
    <property type="molecule type" value="Genomic_DNA"/>
</dbReference>
<reference evidence="3 4" key="1">
    <citation type="submission" date="2020-10" db="EMBL/GenBank/DDBJ databases">
        <title>Connecting structure to function with the recovery of over 1000 high-quality activated sludge metagenome-assembled genomes encoding full-length rRNA genes using long-read sequencing.</title>
        <authorList>
            <person name="Singleton C.M."/>
            <person name="Petriglieri F."/>
            <person name="Kristensen J.M."/>
            <person name="Kirkegaard R.H."/>
            <person name="Michaelsen T.Y."/>
            <person name="Andersen M.H."/>
            <person name="Karst S.M."/>
            <person name="Dueholm M.S."/>
            <person name="Nielsen P.H."/>
            <person name="Albertsen M."/>
        </authorList>
    </citation>
    <scope>NUCLEOTIDE SEQUENCE [LARGE SCALE GENOMIC DNA]</scope>
    <source>
        <strain evidence="3">EsbW_18-Q3-R4-48_BATAC.285</strain>
    </source>
</reference>
<comment type="caution">
    <text evidence="3">The sequence shown here is derived from an EMBL/GenBank/DDBJ whole genome shotgun (WGS) entry which is preliminary data.</text>
</comment>
<feature type="domain" description="Rhodanese" evidence="2">
    <location>
        <begin position="122"/>
        <end position="182"/>
    </location>
</feature>
<dbReference type="InterPro" id="IPR052367">
    <property type="entry name" value="Thiosulfate_ST/Rhodanese-like"/>
</dbReference>